<evidence type="ECO:0000256" key="2">
    <source>
        <dbReference type="SAM" id="Phobius"/>
    </source>
</evidence>
<evidence type="ECO:0000313" key="3">
    <source>
        <dbReference type="EMBL" id="TWT39304.1"/>
    </source>
</evidence>
<keyword evidence="2" id="KW-0472">Membrane</keyword>
<evidence type="ECO:0000313" key="4">
    <source>
        <dbReference type="Proteomes" id="UP000318878"/>
    </source>
</evidence>
<accession>A0A5C5VL16</accession>
<dbReference type="EMBL" id="SJPF01000001">
    <property type="protein sequence ID" value="TWT39304.1"/>
    <property type="molecule type" value="Genomic_DNA"/>
</dbReference>
<comment type="caution">
    <text evidence="3">The sequence shown here is derived from an EMBL/GenBank/DDBJ whole genome shotgun (WGS) entry which is preliminary data.</text>
</comment>
<evidence type="ECO:0000256" key="1">
    <source>
        <dbReference type="SAM" id="MobiDB-lite"/>
    </source>
</evidence>
<dbReference type="RefSeq" id="WP_146429483.1">
    <property type="nucleotide sequence ID" value="NZ_SJPF01000001.1"/>
</dbReference>
<proteinExistence type="predicted"/>
<dbReference type="OrthoDB" id="275075at2"/>
<dbReference type="AlphaFoldDB" id="A0A5C5VL16"/>
<feature type="transmembrane region" description="Helical" evidence="2">
    <location>
        <begin position="93"/>
        <end position="116"/>
    </location>
</feature>
<sequence>MKCVEFESQLHDLLDERRFHEVDQLLSQVDAEDRTRCERLAADYAMLFDGLESWDQPTAGPHLTACVIAQLQTTSATLPIAAETPSPATPVTAWLPIAALGMAASLLILAVIPFSLNDQRDDRIGQYGMTALTDDPTWEEPLEPLDWEDAQYVSTVRSPFDLPWDLTNDLVGVTTTAQRLPLDSTTLAVSSLDARPWIDTVQHPFRPLTQSMGSALMVIKEVTIPTSTDRDNLEAKPQARGARLPLPQGRRIT</sequence>
<keyword evidence="4" id="KW-1185">Reference proteome</keyword>
<organism evidence="3 4">
    <name type="scientific">Blastopirellula retiformator</name>
    <dbReference type="NCBI Taxonomy" id="2527970"/>
    <lineage>
        <taxon>Bacteria</taxon>
        <taxon>Pseudomonadati</taxon>
        <taxon>Planctomycetota</taxon>
        <taxon>Planctomycetia</taxon>
        <taxon>Pirellulales</taxon>
        <taxon>Pirellulaceae</taxon>
        <taxon>Blastopirellula</taxon>
    </lineage>
</organism>
<reference evidence="3 4" key="1">
    <citation type="submission" date="2019-02" db="EMBL/GenBank/DDBJ databases">
        <title>Deep-cultivation of Planctomycetes and their phenomic and genomic characterization uncovers novel biology.</title>
        <authorList>
            <person name="Wiegand S."/>
            <person name="Jogler M."/>
            <person name="Boedeker C."/>
            <person name="Pinto D."/>
            <person name="Vollmers J."/>
            <person name="Rivas-Marin E."/>
            <person name="Kohn T."/>
            <person name="Peeters S.H."/>
            <person name="Heuer A."/>
            <person name="Rast P."/>
            <person name="Oberbeckmann S."/>
            <person name="Bunk B."/>
            <person name="Jeske O."/>
            <person name="Meyerdierks A."/>
            <person name="Storesund J.E."/>
            <person name="Kallscheuer N."/>
            <person name="Luecker S."/>
            <person name="Lage O.M."/>
            <person name="Pohl T."/>
            <person name="Merkel B.J."/>
            <person name="Hornburger P."/>
            <person name="Mueller R.-W."/>
            <person name="Bruemmer F."/>
            <person name="Labrenz M."/>
            <person name="Spormann A.M."/>
            <person name="Op Den Camp H."/>
            <person name="Overmann J."/>
            <person name="Amann R."/>
            <person name="Jetten M.S.M."/>
            <person name="Mascher T."/>
            <person name="Medema M.H."/>
            <person name="Devos D.P."/>
            <person name="Kaster A.-K."/>
            <person name="Ovreas L."/>
            <person name="Rohde M."/>
            <person name="Galperin M.Y."/>
            <person name="Jogler C."/>
        </authorList>
    </citation>
    <scope>NUCLEOTIDE SEQUENCE [LARGE SCALE GENOMIC DNA]</scope>
    <source>
        <strain evidence="3 4">Enr8</strain>
    </source>
</reference>
<feature type="region of interest" description="Disordered" evidence="1">
    <location>
        <begin position="228"/>
        <end position="253"/>
    </location>
</feature>
<protein>
    <submittedName>
        <fullName evidence="3">Uncharacterized protein</fullName>
    </submittedName>
</protein>
<gene>
    <name evidence="3" type="ORF">Enr8_10020</name>
</gene>
<dbReference type="Proteomes" id="UP000318878">
    <property type="component" value="Unassembled WGS sequence"/>
</dbReference>
<name>A0A5C5VL16_9BACT</name>
<keyword evidence="2" id="KW-0812">Transmembrane</keyword>
<keyword evidence="2" id="KW-1133">Transmembrane helix</keyword>